<name>A0A8S5SK77_9CAUD</name>
<protein>
    <submittedName>
        <fullName evidence="1">Uncharacterized protein</fullName>
    </submittedName>
</protein>
<dbReference type="EMBL" id="BK032609">
    <property type="protein sequence ID" value="DAF51079.1"/>
    <property type="molecule type" value="Genomic_DNA"/>
</dbReference>
<reference evidence="1" key="1">
    <citation type="journal article" date="2021" name="Proc. Natl. Acad. Sci. U.S.A.">
        <title>A Catalog of Tens of Thousands of Viruses from Human Metagenomes Reveals Hidden Associations with Chronic Diseases.</title>
        <authorList>
            <person name="Tisza M.J."/>
            <person name="Buck C.B."/>
        </authorList>
    </citation>
    <scope>NUCLEOTIDE SEQUENCE</scope>
    <source>
        <strain evidence="1">CtFPV4</strain>
    </source>
</reference>
<evidence type="ECO:0000313" key="1">
    <source>
        <dbReference type="EMBL" id="DAF51079.1"/>
    </source>
</evidence>
<sequence length="37" mass="4346">MEETNARVAKVLAPYFLELIRKDIQREKEEAQRNGQA</sequence>
<proteinExistence type="predicted"/>
<accession>A0A8S5SK77</accession>
<organism evidence="1">
    <name type="scientific">Siphoviridae sp. ctFPV4</name>
    <dbReference type="NCBI Taxonomy" id="2827819"/>
    <lineage>
        <taxon>Viruses</taxon>
        <taxon>Duplodnaviria</taxon>
        <taxon>Heunggongvirae</taxon>
        <taxon>Uroviricota</taxon>
        <taxon>Caudoviricetes</taxon>
    </lineage>
</organism>